<dbReference type="InterPro" id="IPR050739">
    <property type="entry name" value="MFP"/>
</dbReference>
<proteinExistence type="predicted"/>
<reference evidence="4 5" key="1">
    <citation type="journal article" date="2017" name="Nat. Commun.">
        <title>In situ click chemistry generation of cyclooxygenase-2 inhibitors.</title>
        <authorList>
            <person name="Bhardwaj A."/>
            <person name="Kaur J."/>
            <person name="Wuest M."/>
            <person name="Wuest F."/>
        </authorList>
    </citation>
    <scope>NUCLEOTIDE SEQUENCE [LARGE SCALE GENOMIC DNA]</scope>
    <source>
        <strain evidence="4">S2_012_000_R3_94</strain>
    </source>
</reference>
<dbReference type="EMBL" id="VAFL01000005">
    <property type="protein sequence ID" value="TKW67073.1"/>
    <property type="molecule type" value="Genomic_DNA"/>
</dbReference>
<dbReference type="Proteomes" id="UP000315344">
    <property type="component" value="Unassembled WGS sequence"/>
</dbReference>
<sequence>MSNSPNDPSGPLFREQAVQHQLRRLDGEVMLSLSLRMRVLIVLAAILILGAGGFLATASYARMETVSGWIVPRDGLIRVTAQQGGIVDSLTVAEGDTVASGTALATLRLSSVTDAGDTGQALARHLEAQAEAARAEAAATREKLLAEEDRLRDQRVALLRERDESRQRLAAMEERLELVRINTERMQDIAGRGFASTRAVEEAEISGLVAQQDAAEIRMLVLSLDREIGELDSRLQALPLDIRAADAQARANEAALDQRRTELAVQTDYRATATVRGKVVAIPVAIGQSVSAGAVVAVMTPADSRLEAELYVPSRAAGFIRVGNETRLMYQAFPYQKFGTARGRIREVSRTVLAPGELAIQGMTFQEPVFRVKVELDRDEVDAYGELIPVQPGMLLSANIVTDRRSLLEWLFDPIYAVGRQG</sequence>
<protein>
    <submittedName>
        <fullName evidence="4">HlyD family efflux transporter periplasmic adaptor subunit</fullName>
    </submittedName>
</protein>
<evidence type="ECO:0000256" key="2">
    <source>
        <dbReference type="SAM" id="Phobius"/>
    </source>
</evidence>
<comment type="caution">
    <text evidence="4">The sequence shown here is derived from an EMBL/GenBank/DDBJ whole genome shotgun (WGS) entry which is preliminary data.</text>
</comment>
<evidence type="ECO:0000313" key="5">
    <source>
        <dbReference type="Proteomes" id="UP000315344"/>
    </source>
</evidence>
<dbReference type="InterPro" id="IPR058982">
    <property type="entry name" value="Beta-barrel_AprE"/>
</dbReference>
<dbReference type="Pfam" id="PF26002">
    <property type="entry name" value="Beta-barrel_AprE"/>
    <property type="match status" value="1"/>
</dbReference>
<name>A0A533I7J6_PARDE</name>
<feature type="domain" description="AprE-like beta-barrel" evidence="3">
    <location>
        <begin position="307"/>
        <end position="402"/>
    </location>
</feature>
<keyword evidence="2" id="KW-0472">Membrane</keyword>
<evidence type="ECO:0000259" key="3">
    <source>
        <dbReference type="Pfam" id="PF26002"/>
    </source>
</evidence>
<dbReference type="Gene3D" id="1.10.287.470">
    <property type="entry name" value="Helix hairpin bin"/>
    <property type="match status" value="1"/>
</dbReference>
<evidence type="ECO:0000256" key="1">
    <source>
        <dbReference type="SAM" id="Coils"/>
    </source>
</evidence>
<dbReference type="AlphaFoldDB" id="A0A533I7J6"/>
<feature type="transmembrane region" description="Helical" evidence="2">
    <location>
        <begin position="39"/>
        <end position="61"/>
    </location>
</feature>
<evidence type="ECO:0000313" key="4">
    <source>
        <dbReference type="EMBL" id="TKW67073.1"/>
    </source>
</evidence>
<accession>A0A533I7J6</accession>
<gene>
    <name evidence="4" type="ORF">DI616_08365</name>
</gene>
<dbReference type="PANTHER" id="PTHR30386">
    <property type="entry name" value="MEMBRANE FUSION SUBUNIT OF EMRAB-TOLC MULTIDRUG EFFLUX PUMP"/>
    <property type="match status" value="1"/>
</dbReference>
<dbReference type="PRINTS" id="PR01490">
    <property type="entry name" value="RTXTOXIND"/>
</dbReference>
<keyword evidence="1" id="KW-0175">Coiled coil</keyword>
<keyword evidence="2" id="KW-0812">Transmembrane</keyword>
<organism evidence="4 5">
    <name type="scientific">Paracoccus denitrificans</name>
    <dbReference type="NCBI Taxonomy" id="266"/>
    <lineage>
        <taxon>Bacteria</taxon>
        <taxon>Pseudomonadati</taxon>
        <taxon>Pseudomonadota</taxon>
        <taxon>Alphaproteobacteria</taxon>
        <taxon>Rhodobacterales</taxon>
        <taxon>Paracoccaceae</taxon>
        <taxon>Paracoccus</taxon>
    </lineage>
</organism>
<dbReference type="Gene3D" id="2.40.30.170">
    <property type="match status" value="1"/>
</dbReference>
<dbReference type="PANTHER" id="PTHR30386:SF28">
    <property type="entry name" value="EXPORTED PROTEIN"/>
    <property type="match status" value="1"/>
</dbReference>
<dbReference type="Gene3D" id="2.40.50.100">
    <property type="match status" value="1"/>
</dbReference>
<feature type="coiled-coil region" evidence="1">
    <location>
        <begin position="123"/>
        <end position="182"/>
    </location>
</feature>
<keyword evidence="2" id="KW-1133">Transmembrane helix</keyword>